<organism evidence="1 2">
    <name type="scientific">Corynebacterium poyangense</name>
    <dbReference type="NCBI Taxonomy" id="2684405"/>
    <lineage>
        <taxon>Bacteria</taxon>
        <taxon>Bacillati</taxon>
        <taxon>Actinomycetota</taxon>
        <taxon>Actinomycetes</taxon>
        <taxon>Mycobacteriales</taxon>
        <taxon>Corynebacteriaceae</taxon>
        <taxon>Corynebacterium</taxon>
    </lineage>
</organism>
<dbReference type="Proteomes" id="UP000516320">
    <property type="component" value="Chromosome"/>
</dbReference>
<dbReference type="AlphaFoldDB" id="A0A7H0SSA7"/>
<evidence type="ECO:0000313" key="1">
    <source>
        <dbReference type="EMBL" id="QNQ91432.1"/>
    </source>
</evidence>
<gene>
    <name evidence="1" type="ORF">GP475_05985</name>
</gene>
<evidence type="ECO:0000313" key="2">
    <source>
        <dbReference type="Proteomes" id="UP000516320"/>
    </source>
</evidence>
<keyword evidence="2" id="KW-1185">Reference proteome</keyword>
<dbReference type="EMBL" id="CP046884">
    <property type="protein sequence ID" value="QNQ91432.1"/>
    <property type="molecule type" value="Genomic_DNA"/>
</dbReference>
<dbReference type="KEGG" id="cpoy:GP475_05985"/>
<sequence length="120" mass="12970">MSIPLPLRVGGAFIAIALALVIFLVLEIAQHGWLAPVEITSRMVLILCAAALVGAFATVRRNQRPGVSQVIALTGAVVLVILSRFLPSSTLFITAQTWMLGWAILALMCAVILRRSVHRR</sequence>
<reference evidence="1 2" key="1">
    <citation type="submission" date="2019-12" db="EMBL/GenBank/DDBJ databases">
        <title>Corynebacterium sp. nov., isolated from feces of the Anser Albifrons in China.</title>
        <authorList>
            <person name="Liu Q."/>
        </authorList>
    </citation>
    <scope>NUCLEOTIDE SEQUENCE [LARGE SCALE GENOMIC DNA]</scope>
    <source>
        <strain evidence="1 2">4H37-19</strain>
    </source>
</reference>
<protein>
    <submittedName>
        <fullName evidence="1">Uncharacterized protein</fullName>
    </submittedName>
</protein>
<proteinExistence type="predicted"/>
<accession>A0A7H0SSA7</accession>
<name>A0A7H0SSA7_9CORY</name>